<comment type="caution">
    <text evidence="1">The sequence shown here is derived from an EMBL/GenBank/DDBJ whole genome shotgun (WGS) entry which is preliminary data.</text>
</comment>
<gene>
    <name evidence="1" type="ORF">CIP107547_02072</name>
</gene>
<organism evidence="1 2">
    <name type="scientific">Corynebacterium diphtheriae</name>
    <dbReference type="NCBI Taxonomy" id="1717"/>
    <lineage>
        <taxon>Bacteria</taxon>
        <taxon>Bacillati</taxon>
        <taxon>Actinomycetota</taxon>
        <taxon>Actinomycetes</taxon>
        <taxon>Mycobacteriales</taxon>
        <taxon>Corynebacteriaceae</taxon>
        <taxon>Corynebacterium</taxon>
    </lineage>
</organism>
<dbReference type="InterPro" id="IPR036390">
    <property type="entry name" value="WH_DNA-bd_sf"/>
</dbReference>
<dbReference type="InterPro" id="IPR036388">
    <property type="entry name" value="WH-like_DNA-bd_sf"/>
</dbReference>
<dbReference type="SUPFAM" id="SSF46785">
    <property type="entry name" value="Winged helix' DNA-binding domain"/>
    <property type="match status" value="1"/>
</dbReference>
<name>A0A0D6GUX5_CORDP</name>
<dbReference type="KEGG" id="cdip:ERS451417_01879"/>
<evidence type="ECO:0000313" key="1">
    <source>
        <dbReference type="EMBL" id="CAB0617224.1"/>
    </source>
</evidence>
<dbReference type="OMA" id="RLPRCPF"/>
<dbReference type="AlphaFoldDB" id="A0A0D6GUX5"/>
<dbReference type="Proteomes" id="UP000480222">
    <property type="component" value="Unassembled WGS sequence"/>
</dbReference>
<protein>
    <submittedName>
        <fullName evidence="1">MarR family transcriptional regulator</fullName>
    </submittedName>
</protein>
<accession>A0A0D6GUX5</accession>
<dbReference type="GeneID" id="29421913"/>
<dbReference type="EMBL" id="CADDAV010000024">
    <property type="protein sequence ID" value="CAB0617224.1"/>
    <property type="molecule type" value="Genomic_DNA"/>
</dbReference>
<dbReference type="Gene3D" id="1.10.10.10">
    <property type="entry name" value="Winged helix-like DNA-binding domain superfamily/Winged helix DNA-binding domain"/>
    <property type="match status" value="1"/>
</dbReference>
<evidence type="ECO:0000313" key="2">
    <source>
        <dbReference type="Proteomes" id="UP000480222"/>
    </source>
</evidence>
<sequence>MSEKTMGPRQSRPGILTPAQERVAQAIARLGPEISLTDISRMVGGHPNASRQHIKTLENSGYISATQKRGAAGRPAQLYSITPEGLRALAGNATLIAHTSFVRSLSHYIANQPHPEERALALGSQMVRDEGPLPGATKVDKVVNLLEKYGFAPTQAGTEIQLLTCPVLDSAVRHPEVVCTMHRGILNEITGNNTTFILEPFARPGMCVIRTVSPTANPTQA</sequence>
<dbReference type="RefSeq" id="WP_014303789.1">
    <property type="nucleotide sequence ID" value="NZ_CABVGJ010000017.1"/>
</dbReference>
<proteinExistence type="predicted"/>
<reference evidence="1 2" key="1">
    <citation type="submission" date="2020-02" db="EMBL/GenBank/DDBJ databases">
        <authorList>
            <person name="Brisse S."/>
        </authorList>
    </citation>
    <scope>NUCLEOTIDE SEQUENCE [LARGE SCALE GENOMIC DNA]</scope>
    <source>
        <strain evidence="1">CIP107547</strain>
    </source>
</reference>